<keyword evidence="3" id="KW-1185">Reference proteome</keyword>
<dbReference type="RefSeq" id="WP_379748777.1">
    <property type="nucleotide sequence ID" value="NZ_JBHTCP010000014.1"/>
</dbReference>
<feature type="domain" description="Spore protein YkvP/CgeB glycosyl transferase-like" evidence="1">
    <location>
        <begin position="163"/>
        <end position="300"/>
    </location>
</feature>
<reference evidence="3" key="1">
    <citation type="journal article" date="2019" name="Int. J. Syst. Evol. Microbiol.">
        <title>The Global Catalogue of Microorganisms (GCM) 10K type strain sequencing project: providing services to taxonomists for standard genome sequencing and annotation.</title>
        <authorList>
            <consortium name="The Broad Institute Genomics Platform"/>
            <consortium name="The Broad Institute Genome Sequencing Center for Infectious Disease"/>
            <person name="Wu L."/>
            <person name="Ma J."/>
        </authorList>
    </citation>
    <scope>NUCLEOTIDE SEQUENCE [LARGE SCALE GENOMIC DNA]</scope>
    <source>
        <strain evidence="3">NBRC 106396</strain>
    </source>
</reference>
<accession>A0ABW2NMH1</accession>
<protein>
    <submittedName>
        <fullName evidence="2">Glycosyltransferase</fullName>
        <ecNumber evidence="2">2.4.-.-</ecNumber>
    </submittedName>
</protein>
<evidence type="ECO:0000313" key="3">
    <source>
        <dbReference type="Proteomes" id="UP001596549"/>
    </source>
</evidence>
<organism evidence="2 3">
    <name type="scientific">Fictibacillus iocasae</name>
    <dbReference type="NCBI Taxonomy" id="2715437"/>
    <lineage>
        <taxon>Bacteria</taxon>
        <taxon>Bacillati</taxon>
        <taxon>Bacillota</taxon>
        <taxon>Bacilli</taxon>
        <taxon>Bacillales</taxon>
        <taxon>Fictibacillaceae</taxon>
        <taxon>Fictibacillus</taxon>
    </lineage>
</organism>
<dbReference type="GO" id="GO:0016757">
    <property type="term" value="F:glycosyltransferase activity"/>
    <property type="evidence" value="ECO:0007669"/>
    <property type="project" value="UniProtKB-KW"/>
</dbReference>
<dbReference type="InterPro" id="IPR055259">
    <property type="entry name" value="YkvP/CgeB_Glyco_trans-like"/>
</dbReference>
<keyword evidence="2" id="KW-0808">Transferase</keyword>
<dbReference type="EC" id="2.4.-.-" evidence="2"/>
<proteinExistence type="predicted"/>
<comment type="caution">
    <text evidence="2">The sequence shown here is derived from an EMBL/GenBank/DDBJ whole genome shotgun (WGS) entry which is preliminary data.</text>
</comment>
<name>A0ABW2NMH1_9BACL</name>
<sequence>MRKLNLLFITKDRSQQVERSSFYLADELSGRTNLVMWGADGHIQNILASLPFTPDFILINDYRSEYMPKVRGLHAVSIPKGMIMHDLHYKKYQRKRFIEKENIQLVFTHYRDAFLQYFPELSPRMVWFPHFIHPGVFKDYHQPKAINYLMMGASFPHLYPVRNSFMHQLKKEPGFVCHAHPGYRAIGRSEKGAVAGTAYAMELNRSKIFLTCDSIYHYPVMKYFEALAANALLIAPASKELADLGFIDGHTFVAADSSNVLHKARTYLANEQQRLQIAHRGMNMVRSRHTTTQRVTELLQKIKEVTGK</sequence>
<gene>
    <name evidence="2" type="ORF">ACFQPF_09040</name>
</gene>
<dbReference type="Proteomes" id="UP001596549">
    <property type="component" value="Unassembled WGS sequence"/>
</dbReference>
<evidence type="ECO:0000313" key="2">
    <source>
        <dbReference type="EMBL" id="MFC7371822.1"/>
    </source>
</evidence>
<evidence type="ECO:0000259" key="1">
    <source>
        <dbReference type="Pfam" id="PF13524"/>
    </source>
</evidence>
<dbReference type="EMBL" id="JBHTCP010000014">
    <property type="protein sequence ID" value="MFC7371822.1"/>
    <property type="molecule type" value="Genomic_DNA"/>
</dbReference>
<keyword evidence="2" id="KW-0328">Glycosyltransferase</keyword>
<dbReference type="Pfam" id="PF13524">
    <property type="entry name" value="Glyco_trans_1_2"/>
    <property type="match status" value="1"/>
</dbReference>